<dbReference type="AlphaFoldDB" id="A0A382HLX2"/>
<dbReference type="EMBL" id="UINC01062062">
    <property type="protein sequence ID" value="SVB88298.1"/>
    <property type="molecule type" value="Genomic_DNA"/>
</dbReference>
<sequence>MNFLRGQIVSPSFEGWWPNDDGTYTLYFGYFNTNWEETFEIPVGLDNYFTLAEAGVADELEQDFYDAGEADQGQPAFFYPRRTAFLFTVIVPDDFGEKEWVWTLKSQGTTNRAFGLLAPD</sequence>
<reference evidence="1" key="1">
    <citation type="submission" date="2018-05" db="EMBL/GenBank/DDBJ databases">
        <authorList>
            <person name="Lanie J.A."/>
            <person name="Ng W.-L."/>
            <person name="Kazmierczak K.M."/>
            <person name="Andrzejewski T.M."/>
            <person name="Davidsen T.M."/>
            <person name="Wayne K.J."/>
            <person name="Tettelin H."/>
            <person name="Glass J.I."/>
            <person name="Rusch D."/>
            <person name="Podicherti R."/>
            <person name="Tsui H.-C.T."/>
            <person name="Winkler M.E."/>
        </authorList>
    </citation>
    <scope>NUCLEOTIDE SEQUENCE</scope>
</reference>
<organism evidence="1">
    <name type="scientific">marine metagenome</name>
    <dbReference type="NCBI Taxonomy" id="408172"/>
    <lineage>
        <taxon>unclassified sequences</taxon>
        <taxon>metagenomes</taxon>
        <taxon>ecological metagenomes</taxon>
    </lineage>
</organism>
<name>A0A382HLX2_9ZZZZ</name>
<feature type="non-terminal residue" evidence="1">
    <location>
        <position position="120"/>
    </location>
</feature>
<protein>
    <submittedName>
        <fullName evidence="1">Uncharacterized protein</fullName>
    </submittedName>
</protein>
<gene>
    <name evidence="1" type="ORF">METZ01_LOCUS241152</name>
</gene>
<evidence type="ECO:0000313" key="1">
    <source>
        <dbReference type="EMBL" id="SVB88298.1"/>
    </source>
</evidence>
<accession>A0A382HLX2</accession>
<proteinExistence type="predicted"/>